<dbReference type="InterPro" id="IPR036426">
    <property type="entry name" value="Bulb-type_lectin_dom_sf"/>
</dbReference>
<protein>
    <recommendedName>
        <fullName evidence="3">Bulb-type lectin domain-containing protein</fullName>
    </recommendedName>
</protein>
<dbReference type="KEGG" id="dpp:DICPUDRAFT_80916"/>
<name>F0ZRX3_DICPU</name>
<sequence length="2335" mass="262070">MGYVKKQSILFLLGNDAVFNKFQIPLTPGGYWAAGSTFEVGASLSVGSIQLVLKNTGLSLLVDGETVWSPYSFLTPNENALFQFNQDGEFFLFPKSGSPPVWRSNTYSLGGSYINILPSGSYGRQWSIIVQDIDGQMVWGRFGPIVSSDNVIPLIPGSYIDRLNTTINKNFLTNGRYYLSMGLSQNTSEAVGFYHGNPIEVSKSSLWSISKDYQEDSYSLFFTEDSKVCVGIVGEESHKWCTSHNVTANQRYIVVPLEGYENIPNDDGFWYWVVLSSDYNISSIVSSRPLPVFDTKSIPLTFKGSIHSSNGYINVGDSYTVGNTILSMTQDGIQLSHKGQIVWNPFTFSNSDVNAYALFGTDGNFCIKTRLEGWCTSSHNLGGLYLNILPEGSYGREWGIVIQNTQGLMVWGRFGPAINKKGIMPLIPGNFIDRLDPANNVLSTFITNGKNYLYVNKENDALRYLHECSSVWSVNKKSSDSYQLYFQNNSNLCVGEINGSSNSWCNDIINSDQRYVVVPLNNEEMPEENGFWRWVTLNDSKSIVFNITNFIKPVNDLKSIPLTQNGYLQAYSKFGVGHSITVGSIKLQMTSTGLQLLHNNVVVWNPNPTLAANETAFAEFGIDGNLCIRTEKGTCISSHGLGGKYLNVLPYGSYGYKWALIIQNSEGLMVWGRFGPVIDFNSIPLIPGGFIDRLDPTNNKLLVGGRTFITNGRDYLSVNQKTFEAMGIYSNSNPFNKIDGDSIPVWSVNRTNVNINYRLYFKDDSNLCLGDINGPPNTWCNNILSKNQRYVVVVPQNTYLSNNNGFWGIFVMDGNKNITDILSNQREQVFNKNRIPLSINGFIETKQKITTGNIISVDGTLLSKTITVGSIRLQMTNTGLQLLYNNDIVWNPFPLSTLNETAFAEFGQDGNLCIRSKVDWCTASHSLSGKYLNILPDGSYGRKWGIVIQNSEGIMVWGRFGPAISDLGKLPLIPGNYIDRYDSSKRFISEKGFITNGRDYLSMNSRELEALGFYFNYNPNNFILTQDSVWSVNKSSNLNYLLYFNDINDKLCVGEKGKELINTIYCADYFPNQRYVVIPPPLNEYNETFYRWVILNDNNQVVYSLANRIEPIFDQKRIPLTTNGYLKAGDVLKYNQKLVVGKTTLNVRGDGFELSHSGVVVYNPLSVGSEDKNAYLAFGVDGNLCFIHNSKPIFCIYSQTLNGQYLNILPEGSYGREWAIVIQNSAGSMVWGRFGPIISDTGIMPLIPGNFIDRLDPTNNILTNFITNGRDYLSMNSREIEAMGFYYKNNPNNFVTPTSSAWSVGRMDNQNYKLEFSSSAKELCVTAINSDGEYIWCSPTLKENIRYLVVPLQNNQVPQDDLYWRWVLLSDDFTDVFSISQKPPLVFNQLSIPLTKNGNQGRGRFTYLSVGNTELLMTDGLRIRHEGQVVWSLTSNHETSYAQLHVDGNLCITDINGVDLNCTFTQGLGGEYVNILPEGSYGRKWGVVIQNNEGKMVWGRFGPVISQEGNMPLIPGSFIDRLDINNNKISQFITNGYDYLSMNSRESEAVGFYKNNSPKNLVYKTNPSWSISRSETNQRLYFDYINNLCMAPVGKENDPNWCNDIKNRNQRYVIVPLPGSNLLPNDDDFWGWITLFDDKGIAYIASNKRLPVNSLDSIPLSPNGNIETNQTLTVGYKVTIANMILQMTSSGLHLLLNNEVVWSITSPIANGTAFIEFGIDGNLCIRTKEDWCTGSHSLGGKYLNVLPEGSYGRKWAIVIQNSAGKMVWGRFGPIINTDGIMPLIPGSYIDRLDTTNNILTNFITNGRHYLSMNQKPTEAIGLYFDRNPFNKIDYEPSRVWGYVKENSSLNYQFYFKDDSNLCVGSGRSLAPVWCNNKLVNGRYLVLPIDSFGYPIETVAIWLLLDSDKGVVDHRSNINLPVYDKDSIPLTPNGHIVASNSNLLTVNYNIKVDDTVLSFTNRGFKLYYKNEEVWSPYNFSPSSSLVAFLKTDGNLCVKLSANDQLSTWCTLSNGFGGQYLNILPGGSYGRKWGIVIQNTQGLMVWGRFGPAISTIGIMPLIPGNYIDRMGLYTSLNSTKNFITNGRDYLMASHGDFAMGLYIDTNPHLYPNNKTWYFSKPTPTSTYNVIIQSDTNVCINDINTNTNIWCNMEHGQSQRYIVMPLPNDEQGGWVTLNDNMELVYSRVVFIHSSIYTDGKTQPYLLPAQGLKNSFTSLSYNPGTLIFTNLLNNKQLKSYVSSQETLLKPNFNGYGYSIISKNYFSFFAEYADCGILNCLCKNTYFSLRGTPETLDRGDATFIGFNSLVPELLLVTSSGESLSNTKFYNISHYYPKYYI</sequence>
<evidence type="ECO:0000313" key="1">
    <source>
        <dbReference type="EMBL" id="EGC33316.1"/>
    </source>
</evidence>
<evidence type="ECO:0008006" key="3">
    <source>
        <dbReference type="Google" id="ProtNLM"/>
    </source>
</evidence>
<gene>
    <name evidence="1" type="ORF">DICPUDRAFT_80916</name>
</gene>
<dbReference type="SUPFAM" id="SSF51110">
    <property type="entry name" value="alpha-D-mannose-specific plant lectins"/>
    <property type="match status" value="7"/>
</dbReference>
<organism evidence="1 2">
    <name type="scientific">Dictyostelium purpureum</name>
    <name type="common">Slime mold</name>
    <dbReference type="NCBI Taxonomy" id="5786"/>
    <lineage>
        <taxon>Eukaryota</taxon>
        <taxon>Amoebozoa</taxon>
        <taxon>Evosea</taxon>
        <taxon>Eumycetozoa</taxon>
        <taxon>Dictyostelia</taxon>
        <taxon>Dictyosteliales</taxon>
        <taxon>Dictyosteliaceae</taxon>
        <taxon>Dictyostelium</taxon>
    </lineage>
</organism>
<keyword evidence="2" id="KW-1185">Reference proteome</keyword>
<reference evidence="2" key="1">
    <citation type="journal article" date="2011" name="Genome Biol.">
        <title>Comparative genomics of the social amoebae Dictyostelium discoideum and Dictyostelium purpureum.</title>
        <authorList>
            <consortium name="US DOE Joint Genome Institute (JGI-PGF)"/>
            <person name="Sucgang R."/>
            <person name="Kuo A."/>
            <person name="Tian X."/>
            <person name="Salerno W."/>
            <person name="Parikh A."/>
            <person name="Feasley C.L."/>
            <person name="Dalin E."/>
            <person name="Tu H."/>
            <person name="Huang E."/>
            <person name="Barry K."/>
            <person name="Lindquist E."/>
            <person name="Shapiro H."/>
            <person name="Bruce D."/>
            <person name="Schmutz J."/>
            <person name="Salamov A."/>
            <person name="Fey P."/>
            <person name="Gaudet P."/>
            <person name="Anjard C."/>
            <person name="Babu M.M."/>
            <person name="Basu S."/>
            <person name="Bushmanova Y."/>
            <person name="van der Wel H."/>
            <person name="Katoh-Kurasawa M."/>
            <person name="Dinh C."/>
            <person name="Coutinho P.M."/>
            <person name="Saito T."/>
            <person name="Elias M."/>
            <person name="Schaap P."/>
            <person name="Kay R.R."/>
            <person name="Henrissat B."/>
            <person name="Eichinger L."/>
            <person name="Rivero F."/>
            <person name="Putnam N.H."/>
            <person name="West C.M."/>
            <person name="Loomis W.F."/>
            <person name="Chisholm R.L."/>
            <person name="Shaulsky G."/>
            <person name="Strassmann J.E."/>
            <person name="Queller D.C."/>
            <person name="Kuspa A."/>
            <person name="Grigoriev I.V."/>
        </authorList>
    </citation>
    <scope>NUCLEOTIDE SEQUENCE [LARGE SCALE GENOMIC DNA]</scope>
    <source>
        <strain evidence="2">QSDP1</strain>
    </source>
</reference>
<dbReference type="Gene3D" id="2.90.10.10">
    <property type="entry name" value="Bulb-type lectin domain"/>
    <property type="match status" value="1"/>
</dbReference>
<dbReference type="VEuPathDB" id="AmoebaDB:DICPUDRAFT_80916"/>
<dbReference type="GeneID" id="10504517"/>
<dbReference type="EMBL" id="GL871148">
    <property type="protein sequence ID" value="EGC33316.1"/>
    <property type="molecule type" value="Genomic_DNA"/>
</dbReference>
<proteinExistence type="predicted"/>
<dbReference type="RefSeq" id="XP_003290172.1">
    <property type="nucleotide sequence ID" value="XM_003290124.1"/>
</dbReference>
<accession>F0ZRX3</accession>
<dbReference type="OrthoDB" id="24436at2759"/>
<dbReference type="Proteomes" id="UP000001064">
    <property type="component" value="Unassembled WGS sequence"/>
</dbReference>
<dbReference type="InParanoid" id="F0ZRX3"/>
<evidence type="ECO:0000313" key="2">
    <source>
        <dbReference type="Proteomes" id="UP000001064"/>
    </source>
</evidence>
<dbReference type="eggNOG" id="ENOG502RI9X">
    <property type="taxonomic scope" value="Eukaryota"/>
</dbReference>